<proteinExistence type="predicted"/>
<dbReference type="AlphaFoldDB" id="A0A928A0I3"/>
<evidence type="ECO:0000256" key="4">
    <source>
        <dbReference type="ARBA" id="ARBA00022692"/>
    </source>
</evidence>
<protein>
    <submittedName>
        <fullName evidence="8">Dicarboxylate/amino acid:cation symporter</fullName>
    </submittedName>
</protein>
<evidence type="ECO:0000313" key="9">
    <source>
        <dbReference type="Proteomes" id="UP000761380"/>
    </source>
</evidence>
<dbReference type="SUPFAM" id="SSF118215">
    <property type="entry name" value="Proton glutamate symport protein"/>
    <property type="match status" value="1"/>
</dbReference>
<accession>A0A928A0I3</accession>
<gene>
    <name evidence="8" type="ORF">E7201_01295</name>
</gene>
<evidence type="ECO:0000256" key="5">
    <source>
        <dbReference type="ARBA" id="ARBA00022989"/>
    </source>
</evidence>
<name>A0A928A0I3_SELRU</name>
<dbReference type="GO" id="GO:0005886">
    <property type="term" value="C:plasma membrane"/>
    <property type="evidence" value="ECO:0007669"/>
    <property type="project" value="UniProtKB-SubCell"/>
</dbReference>
<comment type="subcellular location">
    <subcellularLocation>
        <location evidence="1">Cell membrane</location>
        <topology evidence="1">Multi-pass membrane protein</topology>
    </subcellularLocation>
</comment>
<dbReference type="Gene3D" id="1.10.3860.10">
    <property type="entry name" value="Sodium:dicarboxylate symporter"/>
    <property type="match status" value="1"/>
</dbReference>
<feature type="transmembrane region" description="Helical" evidence="7">
    <location>
        <begin position="181"/>
        <end position="202"/>
    </location>
</feature>
<organism evidence="8 9">
    <name type="scientific">Selenomonas ruminantium</name>
    <dbReference type="NCBI Taxonomy" id="971"/>
    <lineage>
        <taxon>Bacteria</taxon>
        <taxon>Bacillati</taxon>
        <taxon>Bacillota</taxon>
        <taxon>Negativicutes</taxon>
        <taxon>Selenomonadales</taxon>
        <taxon>Selenomonadaceae</taxon>
        <taxon>Selenomonas</taxon>
    </lineage>
</organism>
<evidence type="ECO:0000256" key="2">
    <source>
        <dbReference type="ARBA" id="ARBA00022448"/>
    </source>
</evidence>
<dbReference type="PRINTS" id="PR00173">
    <property type="entry name" value="EDTRNSPORT"/>
</dbReference>
<feature type="transmembrane region" description="Helical" evidence="7">
    <location>
        <begin position="322"/>
        <end position="351"/>
    </location>
</feature>
<evidence type="ECO:0000256" key="1">
    <source>
        <dbReference type="ARBA" id="ARBA00004651"/>
    </source>
</evidence>
<sequence>MADNARISDNSFVITWENFSQAMDWIAEKLFSEKAEPHEIYVMQLLVEETFQRFAKHDKNPQDFSLIMSWQKSFHRLKFLLAAKGEAYNPLLMLPEDAESELPGYAILKAHRKKLKYTRSRRRGENIVTIKLRDPEYQEVRRILAGLVSGTVVGALLYFGAAQELKDWLEAAVIEPIQTVFISALMMAIAPMIFFSVIEGIISMSYSSNIGRIGWHVVIWSLLKLAFFVAAGLLAGYLMGGMPEILATLTIDGNSGNAPGITVGSLLVGIVPGNVVSPFSTNNIMQTLFLACFCGFILNKMDGQLDWAREGVRFMSNFTMNVVQTMSMLLPFLVCISTVKMVMQLGIIGLWTYGRMLLVIALGLPLSFIVAALLIFLAVRCSPLPFLRKIVPFSALPFSSSNSSACLPATLKFCVEKLGINERITKFTVPVGMQFNMDGTAYYVSVISMMLACTFSVEMDVDFIFSLFCVEFLMAMTGVGLLVMPPILENMGIPGTAVMHFIGIEPIIDMPGTAQNVVGDITSAFLVAGKEMQVDEAVYHS</sequence>
<feature type="transmembrane region" description="Helical" evidence="7">
    <location>
        <begin position="214"/>
        <end position="239"/>
    </location>
</feature>
<keyword evidence="4 7" id="KW-0812">Transmembrane</keyword>
<feature type="transmembrane region" description="Helical" evidence="7">
    <location>
        <begin position="440"/>
        <end position="457"/>
    </location>
</feature>
<feature type="transmembrane region" description="Helical" evidence="7">
    <location>
        <begin position="357"/>
        <end position="379"/>
    </location>
</feature>
<dbReference type="InterPro" id="IPR036458">
    <property type="entry name" value="Na:dicarbo_symporter_sf"/>
</dbReference>
<evidence type="ECO:0000256" key="7">
    <source>
        <dbReference type="SAM" id="Phobius"/>
    </source>
</evidence>
<dbReference type="EMBL" id="SVBY01000005">
    <property type="protein sequence ID" value="MBE6091807.1"/>
    <property type="molecule type" value="Genomic_DNA"/>
</dbReference>
<keyword evidence="2" id="KW-0813">Transport</keyword>
<feature type="transmembrane region" description="Helical" evidence="7">
    <location>
        <begin position="143"/>
        <end position="161"/>
    </location>
</feature>
<dbReference type="PANTHER" id="PTHR42865">
    <property type="entry name" value="PROTON/GLUTAMATE-ASPARTATE SYMPORTER"/>
    <property type="match status" value="1"/>
</dbReference>
<keyword evidence="3" id="KW-1003">Cell membrane</keyword>
<reference evidence="8" key="1">
    <citation type="submission" date="2019-04" db="EMBL/GenBank/DDBJ databases">
        <title>Evolution of Biomass-Degrading Anaerobic Consortia Revealed by Metagenomics.</title>
        <authorList>
            <person name="Peng X."/>
        </authorList>
    </citation>
    <scope>NUCLEOTIDE SEQUENCE</scope>
    <source>
        <strain evidence="8">SIG240</strain>
    </source>
</reference>
<feature type="transmembrane region" description="Helical" evidence="7">
    <location>
        <begin position="463"/>
        <end position="484"/>
    </location>
</feature>
<dbReference type="Proteomes" id="UP000761380">
    <property type="component" value="Unassembled WGS sequence"/>
</dbReference>
<dbReference type="Pfam" id="PF00375">
    <property type="entry name" value="SDF"/>
    <property type="match status" value="1"/>
</dbReference>
<dbReference type="InterPro" id="IPR001991">
    <property type="entry name" value="Na-dicarboxylate_symporter"/>
</dbReference>
<evidence type="ECO:0000256" key="6">
    <source>
        <dbReference type="ARBA" id="ARBA00023136"/>
    </source>
</evidence>
<comment type="caution">
    <text evidence="8">The sequence shown here is derived from an EMBL/GenBank/DDBJ whole genome shotgun (WGS) entry which is preliminary data.</text>
</comment>
<keyword evidence="6 7" id="KW-0472">Membrane</keyword>
<evidence type="ECO:0000256" key="3">
    <source>
        <dbReference type="ARBA" id="ARBA00022475"/>
    </source>
</evidence>
<dbReference type="PANTHER" id="PTHR42865:SF7">
    <property type="entry name" value="PROTON_GLUTAMATE-ASPARTATE SYMPORTER"/>
    <property type="match status" value="1"/>
</dbReference>
<dbReference type="GO" id="GO:0015293">
    <property type="term" value="F:symporter activity"/>
    <property type="evidence" value="ECO:0007669"/>
    <property type="project" value="UniProtKB-KW"/>
</dbReference>
<evidence type="ECO:0000313" key="8">
    <source>
        <dbReference type="EMBL" id="MBE6091807.1"/>
    </source>
</evidence>
<keyword evidence="5 7" id="KW-1133">Transmembrane helix</keyword>